<protein>
    <submittedName>
        <fullName evidence="2">Uncharacterized protein</fullName>
    </submittedName>
</protein>
<evidence type="ECO:0000313" key="3">
    <source>
        <dbReference type="Proteomes" id="UP000830198"/>
    </source>
</evidence>
<evidence type="ECO:0000313" key="2">
    <source>
        <dbReference type="EMBL" id="UPK70454.1"/>
    </source>
</evidence>
<dbReference type="Proteomes" id="UP000830198">
    <property type="component" value="Chromosome"/>
</dbReference>
<proteinExistence type="predicted"/>
<name>A0ABY4I596_CHIFI</name>
<organism evidence="2 3">
    <name type="scientific">Chitinophaga filiformis</name>
    <name type="common">Myxococcus filiformis</name>
    <name type="synonym">Flexibacter filiformis</name>
    <dbReference type="NCBI Taxonomy" id="104663"/>
    <lineage>
        <taxon>Bacteria</taxon>
        <taxon>Pseudomonadati</taxon>
        <taxon>Bacteroidota</taxon>
        <taxon>Chitinophagia</taxon>
        <taxon>Chitinophagales</taxon>
        <taxon>Chitinophagaceae</taxon>
        <taxon>Chitinophaga</taxon>
    </lineage>
</organism>
<reference evidence="2 3" key="1">
    <citation type="submission" date="2022-04" db="EMBL/GenBank/DDBJ databases">
        <title>The arsenic-methylating capacity of Chitinophaga filiformis YT5 during chitin decomposition.</title>
        <authorList>
            <person name="Chen G."/>
            <person name="Liang Y."/>
        </authorList>
    </citation>
    <scope>NUCLEOTIDE SEQUENCE [LARGE SCALE GENOMIC DNA]</scope>
    <source>
        <strain evidence="2 3">YT5</strain>
    </source>
</reference>
<dbReference type="EMBL" id="CP095855">
    <property type="protein sequence ID" value="UPK70454.1"/>
    <property type="molecule type" value="Genomic_DNA"/>
</dbReference>
<keyword evidence="3" id="KW-1185">Reference proteome</keyword>
<accession>A0ABY4I596</accession>
<feature type="compositionally biased region" description="Basic and acidic residues" evidence="1">
    <location>
        <begin position="1"/>
        <end position="35"/>
    </location>
</feature>
<evidence type="ECO:0000256" key="1">
    <source>
        <dbReference type="SAM" id="MobiDB-lite"/>
    </source>
</evidence>
<dbReference type="RefSeq" id="WP_247812663.1">
    <property type="nucleotide sequence ID" value="NZ_CP095855.1"/>
</dbReference>
<gene>
    <name evidence="2" type="ORF">MYF79_03990</name>
</gene>
<sequence>MLSEKESEKDKKSSENYAQREQHPVEILKTDKAEHNNNSNPLHADLSEEPEKENATVRDQDTEN</sequence>
<feature type="region of interest" description="Disordered" evidence="1">
    <location>
        <begin position="1"/>
        <end position="64"/>
    </location>
</feature>
<feature type="compositionally biased region" description="Basic and acidic residues" evidence="1">
    <location>
        <begin position="52"/>
        <end position="64"/>
    </location>
</feature>